<keyword evidence="7" id="KW-0489">Methyltransferase</keyword>
<feature type="domain" description="Radical SAM core" evidence="6">
    <location>
        <begin position="47"/>
        <end position="287"/>
    </location>
</feature>
<dbReference type="PANTHER" id="PTHR13932">
    <property type="entry name" value="COPROPORPHYRINIGEN III OXIDASE"/>
    <property type="match status" value="1"/>
</dbReference>
<comment type="cofactor">
    <cofactor evidence="1">
        <name>[4Fe-4S] cluster</name>
        <dbReference type="ChEBI" id="CHEBI:49883"/>
    </cofactor>
</comment>
<organism evidence="7 8">
    <name type="scientific">Parasutterella secunda</name>
    <dbReference type="NCBI Taxonomy" id="626947"/>
    <lineage>
        <taxon>Bacteria</taxon>
        <taxon>Pseudomonadati</taxon>
        <taxon>Pseudomonadota</taxon>
        <taxon>Betaproteobacteria</taxon>
        <taxon>Burkholderiales</taxon>
        <taxon>Sutterellaceae</taxon>
        <taxon>Parasutterella</taxon>
    </lineage>
</organism>
<dbReference type="InterPro" id="IPR006638">
    <property type="entry name" value="Elp3/MiaA/NifB-like_rSAM"/>
</dbReference>
<dbReference type="PANTHER" id="PTHR13932:SF9">
    <property type="entry name" value="COPROPORPHYRINOGEN III OXIDASE"/>
    <property type="match status" value="1"/>
</dbReference>
<accession>A0ABS2GSH9</accession>
<protein>
    <submittedName>
        <fullName evidence="7">Heme anaerobic degradation radical SAM methyltransferase ChuW/HutW</fullName>
    </submittedName>
</protein>
<name>A0ABS2GSH9_9BURK</name>
<dbReference type="InterPro" id="IPR013785">
    <property type="entry name" value="Aldolase_TIM"/>
</dbReference>
<keyword evidence="7" id="KW-0808">Transferase</keyword>
<evidence type="ECO:0000313" key="8">
    <source>
        <dbReference type="Proteomes" id="UP000777002"/>
    </source>
</evidence>
<keyword evidence="3" id="KW-0479">Metal-binding</keyword>
<dbReference type="SMART" id="SM00729">
    <property type="entry name" value="Elp3"/>
    <property type="match status" value="1"/>
</dbReference>
<keyword evidence="2" id="KW-0949">S-adenosyl-L-methionine</keyword>
<keyword evidence="5" id="KW-0411">Iron-sulfur</keyword>
<keyword evidence="4" id="KW-0408">Iron</keyword>
<dbReference type="Pfam" id="PF04055">
    <property type="entry name" value="Radical_SAM"/>
    <property type="match status" value="1"/>
</dbReference>
<evidence type="ECO:0000256" key="4">
    <source>
        <dbReference type="ARBA" id="ARBA00023004"/>
    </source>
</evidence>
<keyword evidence="8" id="KW-1185">Reference proteome</keyword>
<dbReference type="EMBL" id="JACJKX010000001">
    <property type="protein sequence ID" value="MBM6927791.1"/>
    <property type="molecule type" value="Genomic_DNA"/>
</dbReference>
<dbReference type="GO" id="GO:0008168">
    <property type="term" value="F:methyltransferase activity"/>
    <property type="evidence" value="ECO:0007669"/>
    <property type="project" value="UniProtKB-KW"/>
</dbReference>
<evidence type="ECO:0000313" key="7">
    <source>
        <dbReference type="EMBL" id="MBM6927791.1"/>
    </source>
</evidence>
<dbReference type="SFLD" id="SFLDS00029">
    <property type="entry name" value="Radical_SAM"/>
    <property type="match status" value="1"/>
</dbReference>
<gene>
    <name evidence="7" type="ORF">H5985_00650</name>
</gene>
<sequence length="440" mass="49927">MIHFEAELSDNPLKNAFKGKAAVHPHIPGQTFIGDEAVSVIKNQYGIKRKGTGLAYIHVPFCETRCLYCLFYQNPLRPESSAHYTDHLIKELQLWNDLPAQQITPIHAVYFGGGTPTALEPYDLYRLIKAVRTYLPLANDCEITLEGRIHHFPEEKMEAAFKAGVNRVSLGVQTFNTNVRQTMRRVDDRESMVRAIEKLASFNQASIVCDLIYGFPYQDMAVWEDDVKTAISLPLDGVDCYQLNVFEKSPLGKFIANGKLPAGADKDERAEMFARSVELLTNAQWRRLSNNHWCQTFRERNIYNRFGKSAADCLAFGSGAGGKLNGYSFMIERKYEDWVKKLEAGIKPIAFASAPNDYWHALRTVSSEMELGRINMPHLSDRFALPLDELSRDVFEQWTKAGLINPVGDWMVQTIAGQFWHVTMAQLLINVLGKRLAQQK</sequence>
<dbReference type="NCBIfam" id="TIGR04107">
    <property type="entry name" value="rSAM_HutW"/>
    <property type="match status" value="1"/>
</dbReference>
<evidence type="ECO:0000256" key="5">
    <source>
        <dbReference type="ARBA" id="ARBA00023014"/>
    </source>
</evidence>
<proteinExistence type="predicted"/>
<reference evidence="7 8" key="1">
    <citation type="journal article" date="2021" name="Sci. Rep.">
        <title>The distribution of antibiotic resistance genes in chicken gut microbiota commensals.</title>
        <authorList>
            <person name="Juricova H."/>
            <person name="Matiasovicova J."/>
            <person name="Kubasova T."/>
            <person name="Cejkova D."/>
            <person name="Rychlik I."/>
        </authorList>
    </citation>
    <scope>NUCLEOTIDE SEQUENCE [LARGE SCALE GENOMIC DNA]</scope>
    <source>
        <strain evidence="7 8">An562</strain>
    </source>
</reference>
<dbReference type="PROSITE" id="PS51918">
    <property type="entry name" value="RADICAL_SAM"/>
    <property type="match status" value="1"/>
</dbReference>
<evidence type="ECO:0000256" key="2">
    <source>
        <dbReference type="ARBA" id="ARBA00022691"/>
    </source>
</evidence>
<evidence type="ECO:0000259" key="6">
    <source>
        <dbReference type="PROSITE" id="PS51918"/>
    </source>
</evidence>
<dbReference type="InterPro" id="IPR026332">
    <property type="entry name" value="HutW"/>
</dbReference>
<dbReference type="Proteomes" id="UP000777002">
    <property type="component" value="Unassembled WGS sequence"/>
</dbReference>
<dbReference type="GO" id="GO:0032259">
    <property type="term" value="P:methylation"/>
    <property type="evidence" value="ECO:0007669"/>
    <property type="project" value="UniProtKB-KW"/>
</dbReference>
<dbReference type="SUPFAM" id="SSF102114">
    <property type="entry name" value="Radical SAM enzymes"/>
    <property type="match status" value="1"/>
</dbReference>
<dbReference type="SFLD" id="SFLDF00311">
    <property type="entry name" value="heme_degradation_proteins_(Hut"/>
    <property type="match status" value="1"/>
</dbReference>
<dbReference type="InterPro" id="IPR058240">
    <property type="entry name" value="rSAM_sf"/>
</dbReference>
<evidence type="ECO:0000256" key="3">
    <source>
        <dbReference type="ARBA" id="ARBA00022723"/>
    </source>
</evidence>
<dbReference type="InterPro" id="IPR007197">
    <property type="entry name" value="rSAM"/>
</dbReference>
<evidence type="ECO:0000256" key="1">
    <source>
        <dbReference type="ARBA" id="ARBA00001966"/>
    </source>
</evidence>
<dbReference type="Gene3D" id="3.20.20.70">
    <property type="entry name" value="Aldolase class I"/>
    <property type="match status" value="1"/>
</dbReference>
<dbReference type="SFLD" id="SFLDG01065">
    <property type="entry name" value="anaerobic_coproporphyrinogen-I"/>
    <property type="match status" value="1"/>
</dbReference>
<dbReference type="CDD" id="cd01335">
    <property type="entry name" value="Radical_SAM"/>
    <property type="match status" value="1"/>
</dbReference>
<comment type="caution">
    <text evidence="7">The sequence shown here is derived from an EMBL/GenBank/DDBJ whole genome shotgun (WGS) entry which is preliminary data.</text>
</comment>
<dbReference type="InterPro" id="IPR034505">
    <property type="entry name" value="Coproporphyrinogen-III_oxidase"/>
</dbReference>